<dbReference type="Pfam" id="PF17921">
    <property type="entry name" value="Integrase_H2C2"/>
    <property type="match status" value="2"/>
</dbReference>
<dbReference type="SUPFAM" id="SSF53098">
    <property type="entry name" value="Ribonuclease H-like"/>
    <property type="match status" value="2"/>
</dbReference>
<name>A0A0K0FEG7_STRVS</name>
<accession>A0A0K0FEG7</accession>
<feature type="compositionally biased region" description="Basic and acidic residues" evidence="2">
    <location>
        <begin position="1708"/>
        <end position="1722"/>
    </location>
</feature>
<dbReference type="Gene3D" id="1.10.340.70">
    <property type="match status" value="2"/>
</dbReference>
<dbReference type="GO" id="GO:0003964">
    <property type="term" value="F:RNA-directed DNA polymerase activity"/>
    <property type="evidence" value="ECO:0007669"/>
    <property type="project" value="UniProtKB-EC"/>
</dbReference>
<dbReference type="InterPro" id="IPR000477">
    <property type="entry name" value="RT_dom"/>
</dbReference>
<protein>
    <recommendedName>
        <fullName evidence="1">RNA-directed DNA polymerase</fullName>
        <ecNumber evidence="1">2.7.7.49</ecNumber>
    </recommendedName>
</protein>
<dbReference type="GO" id="GO:0042575">
    <property type="term" value="C:DNA polymerase complex"/>
    <property type="evidence" value="ECO:0007669"/>
    <property type="project" value="UniProtKB-ARBA"/>
</dbReference>
<dbReference type="PANTHER" id="PTHR37984:SF5">
    <property type="entry name" value="PROTEIN NYNRIN-LIKE"/>
    <property type="match status" value="1"/>
</dbReference>
<feature type="domain" description="Integrase catalytic" evidence="4">
    <location>
        <begin position="1463"/>
        <end position="1632"/>
    </location>
</feature>
<dbReference type="Proteomes" id="UP000035680">
    <property type="component" value="Unassembled WGS sequence"/>
</dbReference>
<feature type="region of interest" description="Disordered" evidence="2">
    <location>
        <begin position="1698"/>
        <end position="1728"/>
    </location>
</feature>
<dbReference type="STRING" id="75913.A0A0K0FEG7"/>
<dbReference type="InterPro" id="IPR012337">
    <property type="entry name" value="RNaseH-like_sf"/>
</dbReference>
<organism evidence="5 6">
    <name type="scientific">Strongyloides venezuelensis</name>
    <name type="common">Threadworm</name>
    <dbReference type="NCBI Taxonomy" id="75913"/>
    <lineage>
        <taxon>Eukaryota</taxon>
        <taxon>Metazoa</taxon>
        <taxon>Ecdysozoa</taxon>
        <taxon>Nematoda</taxon>
        <taxon>Chromadorea</taxon>
        <taxon>Rhabditida</taxon>
        <taxon>Tylenchina</taxon>
        <taxon>Panagrolaimomorpha</taxon>
        <taxon>Strongyloidoidea</taxon>
        <taxon>Strongyloididae</taxon>
        <taxon>Strongyloides</taxon>
    </lineage>
</organism>
<dbReference type="Gene3D" id="3.30.70.270">
    <property type="match status" value="4"/>
</dbReference>
<dbReference type="Gene3D" id="3.30.420.10">
    <property type="entry name" value="Ribonuclease H-like superfamily/Ribonuclease H"/>
    <property type="match status" value="2"/>
</dbReference>
<dbReference type="EC" id="2.7.7.49" evidence="1"/>
<reference evidence="6" key="2">
    <citation type="submission" date="2015-08" db="UniProtKB">
        <authorList>
            <consortium name="WormBaseParasite"/>
        </authorList>
    </citation>
    <scope>IDENTIFICATION</scope>
</reference>
<evidence type="ECO:0000256" key="1">
    <source>
        <dbReference type="ARBA" id="ARBA00012493"/>
    </source>
</evidence>
<dbReference type="InterPro" id="IPR041588">
    <property type="entry name" value="Integrase_H2C2"/>
</dbReference>
<dbReference type="InterPro" id="IPR050951">
    <property type="entry name" value="Retrovirus_Pol_polyprotein"/>
</dbReference>
<feature type="domain" description="RNase H type-1" evidence="3">
    <location>
        <begin position="1786"/>
        <end position="1936"/>
    </location>
</feature>
<dbReference type="PANTHER" id="PTHR37984">
    <property type="entry name" value="PROTEIN CBG26694"/>
    <property type="match status" value="1"/>
</dbReference>
<dbReference type="PROSITE" id="PS50879">
    <property type="entry name" value="RNASE_H_1"/>
    <property type="match status" value="1"/>
</dbReference>
<dbReference type="WBParaSite" id="SVE_0725000.1">
    <property type="protein sequence ID" value="SVE_0725000.1"/>
    <property type="gene ID" value="SVE_0725000"/>
</dbReference>
<dbReference type="Pfam" id="PF00078">
    <property type="entry name" value="RVT_1"/>
    <property type="match status" value="2"/>
</dbReference>
<evidence type="ECO:0000313" key="5">
    <source>
        <dbReference type="Proteomes" id="UP000035680"/>
    </source>
</evidence>
<dbReference type="InterPro" id="IPR043502">
    <property type="entry name" value="DNA/RNA_pol_sf"/>
</dbReference>
<dbReference type="InterPro" id="IPR043128">
    <property type="entry name" value="Rev_trsase/Diguanyl_cyclase"/>
</dbReference>
<sequence length="1942" mass="225304">MEPSRNNDCKFFHKSDNMTNPYLRIKHIRLAVRREATEELKISVILKNIDDHCLNDDAMDDYHNLSSSEILDIVEKYYSDIAQEDFSVYDLLNLLTHNLKINYDGRQPFRDFFKEAVDRIKFYRLNNCDALVIKIFMDNINYRLRKDSKFRELVPNSISIDDWCLASIELDKILESNNSRKFQDTLYKSRHNSNSDRVSKNNMIAKDNSTNKKSKESLFAINPNQYICKEAYVHNIRINIHIDSGATADIMSINTFNKLPVHYKKYLNKSEKNTITLPNKSTILSRGTITTKFSCEWAGVDSVDIKWVVADVDFNFLSVTSAARFSMLSLLENEIKIQEKKSTQTNSPSLYLNMLQAKKSKIPIDDPAYKVLEFIENNPKLYNNEVVTSKTFVHIPFPTDFTPNVAPLIRFNKNLKEQAKVIIEEDLRRGFIKRVDKPGPQVSNSFMIGEPDGKPRLVINPKNVNEQINLNKNQKPKMISAKDLQNDIAEYYKGDYSEFCVTTFDIKAAYRNCKISEEQGALLQFKTELGVFQPTCLIFGLNALAFLFQETLHKHISSFKYLRFFADDGLLFTKRSEHAQDLIKIFKVLLDIGWQISYDKLQLMCKQVSFIGLLISSKGISIPQNKIDEYKRFDKPKTLTALKNFIHTISFHRSMLPEFSILTEQFYKMKTFKWDEIAEHNYSRLIDLLANTLYLQYIPNHITHFSVTATANNRAITSAIYWHSENEKGLLDLGGRTLKAAECNYIEYNKILLAVKEILEANKKIIYEYPVQVIFNKQFIAKFLEKHSEFFTTQNTFQRLRLAIEDFNISYKVDKNKDPINALRITQHPEEIPLPISLNMMKMLTVSDDLGYAIDFGKLKESYKNDNLAKICIKIINNEELCTEDKLHIPVNCDKIKLDSQGIIRLDGKCYITEETTDEAIEYLHKHHRAASSMLQLGKSLFYIKDMNKKIKQFYTNCTTCMYLRRCGPRKISSWPECQYPRQRFHADHFYICNPYRNCKISEEQGALLQFKTELGVFQPTCLIFGLNASAFLFQETLYKHISSFKYLRFFADDGLLFTKRSEHAQDLIKIFKVLLDIGWQISYNKLQLMCKQVSFIGLLISSKGISIPQNKIDEYKRFDKPKTLTALKNFIHTISFHRSMLPEFSILTEQFYKMKTFKWDEIAEHNYSRLIDLLANTLYLQYIPNHITHFSVTATANNRAITSAIYWHSENEKGLLDLGGRTLKAAECNYIEYNKILLVVKEILEANKKIIYEYPVQVIFNKQFIAKFLEKHSEFFTTQNTFQRLRLAIEDFNISYKVDKNKDPINALRITQHPEEIPLPISLNMMKMLTVSDDLGYAIDFGKLKESYKNDNLAKICIKIINNEKLCTEDKLHIPVNCDKIKLDSQGIIRLDGKCYITEETTDEAIEYLHKHHRAASSMLQLGKSLFYIKDMNKKIKQFYTNCTTCMYLRRCGPRKISSWPECQYPRQRFHADHFYICNRIILLMVDSYSNYLMLRHLKSYNVDHLLEAMTSIFACHGKPDCIIFDNHKSFTSHDCKNFLISHNIAFLYCIKYDHRSNGIAETMGGFVKHHITKFFKDKLSFIAALEKCMLLNHSNIVKNNLSSQQLYFNDEALRSEAIFKFEIEILEKPVLFKVNKDQKEFSKGMAIQKLGQNNYLVNDENGISHILRNNMINFDIGHDIKDDIYQLFANLEEDHQIPNDNDSTELPERDSSSSDRTNTDKEEEGIEFGKTLEEIDMINILNATQNISKIAFLSPIKEEVTNAIDQSKVTFESEDQMENFIKLHNIATLCATDGSALVGRGAAYTIEDKKLNKEYEGGIRLSNAASAQLCETKAMNMCLARLVDLKNKGEIDGECLIISDSAYVVNGINNHLEYWASHDYKKKDGSILQHKDDWSEIQKNLTILNHKPIIRKVAAHSRIRINEKADSLAKMFATSILKKT</sequence>
<dbReference type="Gene3D" id="3.10.10.10">
    <property type="entry name" value="HIV Type 1 Reverse Transcriptase, subunit A, domain 1"/>
    <property type="match status" value="2"/>
</dbReference>
<dbReference type="Pfam" id="PF00075">
    <property type="entry name" value="RNase_H"/>
    <property type="match status" value="1"/>
</dbReference>
<dbReference type="PROSITE" id="PS50994">
    <property type="entry name" value="INTEGRASE"/>
    <property type="match status" value="1"/>
</dbReference>
<evidence type="ECO:0000259" key="4">
    <source>
        <dbReference type="PROSITE" id="PS50994"/>
    </source>
</evidence>
<dbReference type="InterPro" id="IPR002156">
    <property type="entry name" value="RNaseH_domain"/>
</dbReference>
<proteinExistence type="predicted"/>
<reference evidence="5" key="1">
    <citation type="submission" date="2014-07" db="EMBL/GenBank/DDBJ databases">
        <authorList>
            <person name="Martin A.A"/>
            <person name="De Silva N."/>
        </authorList>
    </citation>
    <scope>NUCLEOTIDE SEQUENCE</scope>
</reference>
<dbReference type="GO" id="GO:0003676">
    <property type="term" value="F:nucleic acid binding"/>
    <property type="evidence" value="ECO:0007669"/>
    <property type="project" value="InterPro"/>
</dbReference>
<evidence type="ECO:0000259" key="3">
    <source>
        <dbReference type="PROSITE" id="PS50879"/>
    </source>
</evidence>
<dbReference type="SUPFAM" id="SSF56672">
    <property type="entry name" value="DNA/RNA polymerases"/>
    <property type="match status" value="2"/>
</dbReference>
<dbReference type="InterPro" id="IPR001584">
    <property type="entry name" value="Integrase_cat-core"/>
</dbReference>
<evidence type="ECO:0000313" key="6">
    <source>
        <dbReference type="WBParaSite" id="SVE_0725000.1"/>
    </source>
</evidence>
<dbReference type="GO" id="GO:0004523">
    <property type="term" value="F:RNA-DNA hybrid ribonuclease activity"/>
    <property type="evidence" value="ECO:0007669"/>
    <property type="project" value="InterPro"/>
</dbReference>
<keyword evidence="5" id="KW-1185">Reference proteome</keyword>
<evidence type="ECO:0000256" key="2">
    <source>
        <dbReference type="SAM" id="MobiDB-lite"/>
    </source>
</evidence>
<dbReference type="GO" id="GO:0015074">
    <property type="term" value="P:DNA integration"/>
    <property type="evidence" value="ECO:0007669"/>
    <property type="project" value="InterPro"/>
</dbReference>
<dbReference type="InterPro" id="IPR036397">
    <property type="entry name" value="RNaseH_sf"/>
</dbReference>